<comment type="caution">
    <text evidence="4">The sequence shown here is derived from an EMBL/GenBank/DDBJ whole genome shotgun (WGS) entry which is preliminary data.</text>
</comment>
<dbReference type="PROSITE" id="PS50104">
    <property type="entry name" value="TIR"/>
    <property type="match status" value="1"/>
</dbReference>
<reference evidence="4 5" key="1">
    <citation type="journal article" date="2019" name="G3 (Bethesda)">
        <title>Sequencing of a Wild Apple (Malus baccata) Genome Unravels the Differences Between Cultivated and Wild Apple Species Regarding Disease Resistance and Cold Tolerance.</title>
        <authorList>
            <person name="Chen X."/>
        </authorList>
    </citation>
    <scope>NUCLEOTIDE SEQUENCE [LARGE SCALE GENOMIC DNA]</scope>
    <source>
        <strain evidence="5">cv. Shandingzi</strain>
        <tissue evidence="4">Leaves</tissue>
    </source>
</reference>
<dbReference type="InterPro" id="IPR035897">
    <property type="entry name" value="Toll_tir_struct_dom_sf"/>
</dbReference>
<name>A0A540NSA0_MALBA</name>
<dbReference type="InterPro" id="IPR027417">
    <property type="entry name" value="P-loop_NTPase"/>
</dbReference>
<dbReference type="PRINTS" id="PR00364">
    <property type="entry name" value="DISEASERSIST"/>
</dbReference>
<dbReference type="Gene3D" id="3.40.50.10140">
    <property type="entry name" value="Toll/interleukin-1 receptor homology (TIR) domain"/>
    <property type="match status" value="1"/>
</dbReference>
<dbReference type="FunFam" id="3.40.50.10140:FF:000007">
    <property type="entry name" value="Disease resistance protein (TIR-NBS-LRR class)"/>
    <property type="match status" value="1"/>
</dbReference>
<keyword evidence="1" id="KW-0520">NAD</keyword>
<evidence type="ECO:0000259" key="3">
    <source>
        <dbReference type="PROSITE" id="PS50104"/>
    </source>
</evidence>
<evidence type="ECO:0000256" key="1">
    <source>
        <dbReference type="ARBA" id="ARBA00023027"/>
    </source>
</evidence>
<gene>
    <name evidence="4" type="ORF">C1H46_000543</name>
</gene>
<dbReference type="InterPro" id="IPR044974">
    <property type="entry name" value="Disease_R_plants"/>
</dbReference>
<dbReference type="EMBL" id="VIEB01000008">
    <property type="protein sequence ID" value="TQE13912.1"/>
    <property type="molecule type" value="Genomic_DNA"/>
</dbReference>
<protein>
    <recommendedName>
        <fullName evidence="3">TIR domain-containing protein</fullName>
    </recommendedName>
</protein>
<evidence type="ECO:0000313" key="5">
    <source>
        <dbReference type="Proteomes" id="UP000315295"/>
    </source>
</evidence>
<dbReference type="InterPro" id="IPR000157">
    <property type="entry name" value="TIR_dom"/>
</dbReference>
<dbReference type="Pfam" id="PF00931">
    <property type="entry name" value="NB-ARC"/>
    <property type="match status" value="1"/>
</dbReference>
<dbReference type="GO" id="GO:0043531">
    <property type="term" value="F:ADP binding"/>
    <property type="evidence" value="ECO:0007669"/>
    <property type="project" value="InterPro"/>
</dbReference>
<organism evidence="4 5">
    <name type="scientific">Malus baccata</name>
    <name type="common">Siberian crab apple</name>
    <name type="synonym">Pyrus baccata</name>
    <dbReference type="NCBI Taxonomy" id="106549"/>
    <lineage>
        <taxon>Eukaryota</taxon>
        <taxon>Viridiplantae</taxon>
        <taxon>Streptophyta</taxon>
        <taxon>Embryophyta</taxon>
        <taxon>Tracheophyta</taxon>
        <taxon>Spermatophyta</taxon>
        <taxon>Magnoliopsida</taxon>
        <taxon>eudicotyledons</taxon>
        <taxon>Gunneridae</taxon>
        <taxon>Pentapetalae</taxon>
        <taxon>rosids</taxon>
        <taxon>fabids</taxon>
        <taxon>Rosales</taxon>
        <taxon>Rosaceae</taxon>
        <taxon>Amygdaloideae</taxon>
        <taxon>Maleae</taxon>
        <taxon>Malus</taxon>
    </lineage>
</organism>
<dbReference type="SUPFAM" id="SSF52540">
    <property type="entry name" value="P-loop containing nucleoside triphosphate hydrolases"/>
    <property type="match status" value="1"/>
</dbReference>
<dbReference type="GO" id="GO:0007165">
    <property type="term" value="P:signal transduction"/>
    <property type="evidence" value="ECO:0007669"/>
    <property type="project" value="InterPro"/>
</dbReference>
<sequence>MKLIRFMLNAIGTLLYMCCRSFSSSSSAADSAVVDSAVVDSAAVADNDDADIPLCQEKYDVFISFRGEDTRRTFTSHLHAALLEKKITTYIDDNLKRGDEIKPALRQAIEESELSVIIFSKDYASSTWCLDELVHIQECKEKHGQLVIPIFYNTLPSDVRKQRESYALDPLEQRFENSIDKVQKWRDALTNAADISGFESKNYRTDADLVKEVVKDILTKLCRASSCDLKGYVGIESRIKNIESLLGIHSQDACITVICGMGGIGKTILAKAVFQRFSYKFEVSCFLRNVREREQKHGLDHLEKTLLKEIVKEEGLSNVSKGSTWVRKRLSGTKVLIVLDEALGLANSVLHGTGVKPSRVWVQNEEGSSV</sequence>
<dbReference type="PANTHER" id="PTHR11017:SF574">
    <property type="entry name" value="ADP-RIBOSYL CYCLASE_CYCLIC ADP-RIBOSE HYDROLASE"/>
    <property type="match status" value="1"/>
</dbReference>
<evidence type="ECO:0000313" key="4">
    <source>
        <dbReference type="EMBL" id="TQE13912.1"/>
    </source>
</evidence>
<dbReference type="AlphaFoldDB" id="A0A540NSA0"/>
<feature type="signal peptide" evidence="2">
    <location>
        <begin position="1"/>
        <end position="28"/>
    </location>
</feature>
<dbReference type="InterPro" id="IPR002182">
    <property type="entry name" value="NB-ARC"/>
</dbReference>
<keyword evidence="2" id="KW-0732">Signal</keyword>
<dbReference type="Pfam" id="PF01582">
    <property type="entry name" value="TIR"/>
    <property type="match status" value="1"/>
</dbReference>
<dbReference type="SUPFAM" id="SSF52200">
    <property type="entry name" value="Toll/Interleukin receptor TIR domain"/>
    <property type="match status" value="1"/>
</dbReference>
<dbReference type="PANTHER" id="PTHR11017">
    <property type="entry name" value="LEUCINE-RICH REPEAT-CONTAINING PROTEIN"/>
    <property type="match status" value="1"/>
</dbReference>
<dbReference type="Proteomes" id="UP000315295">
    <property type="component" value="Unassembled WGS sequence"/>
</dbReference>
<dbReference type="Gene3D" id="3.40.50.300">
    <property type="entry name" value="P-loop containing nucleotide triphosphate hydrolases"/>
    <property type="match status" value="1"/>
</dbReference>
<feature type="chain" id="PRO_5021923139" description="TIR domain-containing protein" evidence="2">
    <location>
        <begin position="29"/>
        <end position="370"/>
    </location>
</feature>
<keyword evidence="5" id="KW-1185">Reference proteome</keyword>
<dbReference type="SMART" id="SM00255">
    <property type="entry name" value="TIR"/>
    <property type="match status" value="1"/>
</dbReference>
<dbReference type="GO" id="GO:0006952">
    <property type="term" value="P:defense response"/>
    <property type="evidence" value="ECO:0007669"/>
    <property type="project" value="InterPro"/>
</dbReference>
<feature type="domain" description="TIR" evidence="3">
    <location>
        <begin position="57"/>
        <end position="221"/>
    </location>
</feature>
<dbReference type="STRING" id="106549.A0A540NSA0"/>
<proteinExistence type="predicted"/>
<evidence type="ECO:0000256" key="2">
    <source>
        <dbReference type="SAM" id="SignalP"/>
    </source>
</evidence>
<accession>A0A540NSA0</accession>